<comment type="similarity">
    <text evidence="6">Belongs to the flavin monoamine oxidase family.</text>
</comment>
<accession>Q4TAV7</accession>
<dbReference type="PRINTS" id="PR00757">
    <property type="entry name" value="AMINEOXDASEF"/>
</dbReference>
<dbReference type="AlphaFoldDB" id="Q4TAV7"/>
<dbReference type="Pfam" id="PF01593">
    <property type="entry name" value="Amino_oxidase"/>
    <property type="match status" value="1"/>
</dbReference>
<dbReference type="GO" id="GO:0001716">
    <property type="term" value="F:L-amino-acid oxidase activity"/>
    <property type="evidence" value="ECO:0007669"/>
    <property type="project" value="TreeGrafter"/>
</dbReference>
<feature type="signal peptide" evidence="7">
    <location>
        <begin position="1"/>
        <end position="17"/>
    </location>
</feature>
<dbReference type="GO" id="GO:0009063">
    <property type="term" value="P:amino acid catabolic process"/>
    <property type="evidence" value="ECO:0007669"/>
    <property type="project" value="TreeGrafter"/>
</dbReference>
<gene>
    <name evidence="9" type="ORF">GSTENG00004026001</name>
</gene>
<dbReference type="EMBL" id="CAAE01007245">
    <property type="protein sequence ID" value="CAF89975.1"/>
    <property type="molecule type" value="Genomic_DNA"/>
</dbReference>
<feature type="binding site" evidence="5">
    <location>
        <position position="107"/>
    </location>
    <ligand>
        <name>substrate</name>
    </ligand>
</feature>
<dbReference type="SUPFAM" id="SSF51905">
    <property type="entry name" value="FAD/NAD(P)-binding domain"/>
    <property type="match status" value="1"/>
</dbReference>
<dbReference type="FunFam" id="3.50.50.60:FF:000242">
    <property type="entry name" value="Amine oxidase"/>
    <property type="match status" value="1"/>
</dbReference>
<dbReference type="Gene3D" id="3.90.660.10">
    <property type="match status" value="1"/>
</dbReference>
<evidence type="ECO:0000256" key="4">
    <source>
        <dbReference type="ARBA" id="ARBA00023002"/>
    </source>
</evidence>
<dbReference type="InterPro" id="IPR050281">
    <property type="entry name" value="Flavin_monoamine_oxidase"/>
</dbReference>
<evidence type="ECO:0000256" key="5">
    <source>
        <dbReference type="PIRSR" id="PIRSR601613-1"/>
    </source>
</evidence>
<dbReference type="SUPFAM" id="SSF54373">
    <property type="entry name" value="FAD-linked reductases, C-terminal domain"/>
    <property type="match status" value="1"/>
</dbReference>
<feature type="chain" id="PRO_5004243857" description="Amine oxidase" evidence="7">
    <location>
        <begin position="18"/>
        <end position="526"/>
    </location>
</feature>
<comment type="cofactor">
    <cofactor evidence="1 6">
        <name>FAD</name>
        <dbReference type="ChEBI" id="CHEBI:57692"/>
    </cofactor>
</comment>
<dbReference type="InterPro" id="IPR036188">
    <property type="entry name" value="FAD/NAD-bd_sf"/>
</dbReference>
<protein>
    <recommendedName>
        <fullName evidence="6">Amine oxidase</fullName>
        <ecNumber evidence="6">1.4.3.-</ecNumber>
    </recommendedName>
</protein>
<keyword evidence="3 6" id="KW-0274">FAD</keyword>
<dbReference type="FunFam" id="3.50.50.60:FF:000450">
    <property type="entry name" value="Amine oxidase"/>
    <property type="match status" value="1"/>
</dbReference>
<feature type="binding site" evidence="5">
    <location>
        <begin position="80"/>
        <end position="81"/>
    </location>
    <ligand>
        <name>FAD</name>
        <dbReference type="ChEBI" id="CHEBI:57692"/>
    </ligand>
</feature>
<dbReference type="PANTHER" id="PTHR10742">
    <property type="entry name" value="FLAVIN MONOAMINE OXIDASE"/>
    <property type="match status" value="1"/>
</dbReference>
<sequence length="526" mass="58919">MLLWLLWLLPLLGGALAVGGGDRLSDCLQDNDYDRLLRVVQTGLPPVNRSHHVVIVGAGLAGLTTAKLLQDAGHQVTILEASGRVGGRVETYRNQQEGWYADLGAMRIPSSHQIVHAFVKMLGLKLNRFQMVDPNTFYLVNGVRRRWSAVQHDPDVLQYQVWRNESGRSAGELKNQALQAIKDYVRTHGCEAAWSRYSRYSWKEYLETEGRLSPEAQRMVADLLNEQALMFMATTEVLYLTAHVSDNVRYHEISGGMDLLPRAFLNVLHEPVLLRSKVKRISQSDEGVTVSYQRGQESTLTHLQADAVVVTTTARAALFIDFVPSLSIKKKEALRAAHYMGLTKVFLTFSQRFWEKEGIRGGKSITDRPSRVIHYPSHSFPDNQTAGVLLASYTWSDDSETLAGASDEDVKDLLLRDLEQLHGRQVWALCTGVLVKRWQRDPFNLGGVAILTPYQPLQYSQHLSRSEGRIHFAGEHTAVPHAWMDTSMKSAVRVAANINRAALRRPRSSDLLSGAAAKNANRDGEY</sequence>
<evidence type="ECO:0000313" key="9">
    <source>
        <dbReference type="EMBL" id="CAF89975.1"/>
    </source>
</evidence>
<keyword evidence="7" id="KW-0732">Signal</keyword>
<evidence type="ECO:0000256" key="3">
    <source>
        <dbReference type="ARBA" id="ARBA00022827"/>
    </source>
</evidence>
<dbReference type="InterPro" id="IPR002937">
    <property type="entry name" value="Amino_oxidase"/>
</dbReference>
<comment type="caution">
    <text evidence="9">The sequence shown here is derived from an EMBL/GenBank/DDBJ whole genome shotgun (WGS) entry which is preliminary data.</text>
</comment>
<dbReference type="Gene3D" id="3.50.50.60">
    <property type="entry name" value="FAD/NAD(P)-binding domain"/>
    <property type="match status" value="1"/>
</dbReference>
<dbReference type="KEGG" id="tng:GSTEN00004026G001"/>
<dbReference type="PANTHER" id="PTHR10742:SF342">
    <property type="entry name" value="AMINE OXIDASE"/>
    <property type="match status" value="1"/>
</dbReference>
<organism evidence="9">
    <name type="scientific">Tetraodon nigroviridis</name>
    <name type="common">Spotted green pufferfish</name>
    <name type="synonym">Chelonodon nigroviridis</name>
    <dbReference type="NCBI Taxonomy" id="99883"/>
    <lineage>
        <taxon>Eukaryota</taxon>
        <taxon>Metazoa</taxon>
        <taxon>Chordata</taxon>
        <taxon>Craniata</taxon>
        <taxon>Vertebrata</taxon>
        <taxon>Euteleostomi</taxon>
        <taxon>Actinopterygii</taxon>
        <taxon>Neopterygii</taxon>
        <taxon>Teleostei</taxon>
        <taxon>Neoteleostei</taxon>
        <taxon>Acanthomorphata</taxon>
        <taxon>Eupercaria</taxon>
        <taxon>Tetraodontiformes</taxon>
        <taxon>Tetradontoidea</taxon>
        <taxon>Tetraodontidae</taxon>
        <taxon>Tetraodon</taxon>
    </lineage>
</organism>
<name>Q4TAV7_TETNG</name>
<evidence type="ECO:0000256" key="7">
    <source>
        <dbReference type="SAM" id="SignalP"/>
    </source>
</evidence>
<dbReference type="InterPro" id="IPR001613">
    <property type="entry name" value="Flavin_amine_oxidase"/>
</dbReference>
<proteinExistence type="inferred from homology"/>
<reference evidence="9" key="2">
    <citation type="submission" date="2004-02" db="EMBL/GenBank/DDBJ databases">
        <authorList>
            <consortium name="Genoscope"/>
            <consortium name="Whitehead Institute Centre for Genome Research"/>
        </authorList>
    </citation>
    <scope>NUCLEOTIDE SEQUENCE</scope>
</reference>
<evidence type="ECO:0000256" key="2">
    <source>
        <dbReference type="ARBA" id="ARBA00022630"/>
    </source>
</evidence>
<evidence type="ECO:0000259" key="8">
    <source>
        <dbReference type="Pfam" id="PF01593"/>
    </source>
</evidence>
<feature type="binding site" evidence="5">
    <location>
        <begin position="104"/>
        <end position="107"/>
    </location>
    <ligand>
        <name>FAD</name>
        <dbReference type="ChEBI" id="CHEBI:57692"/>
    </ligand>
</feature>
<evidence type="ECO:0000256" key="1">
    <source>
        <dbReference type="ARBA" id="ARBA00001974"/>
    </source>
</evidence>
<evidence type="ECO:0000256" key="6">
    <source>
        <dbReference type="RuleBase" id="RU362067"/>
    </source>
</evidence>
<keyword evidence="4 6" id="KW-0560">Oxidoreductase</keyword>
<feature type="binding site" evidence="5">
    <location>
        <position position="475"/>
    </location>
    <ligand>
        <name>FAD</name>
        <dbReference type="ChEBI" id="CHEBI:57692"/>
    </ligand>
</feature>
<dbReference type="EC" id="1.4.3.-" evidence="6"/>
<keyword evidence="2 6" id="KW-0285">Flavoprotein</keyword>
<dbReference type="OrthoDB" id="5046242at2759"/>
<dbReference type="Gene3D" id="1.10.405.10">
    <property type="entry name" value="Guanine Nucleotide Dissociation Inhibitor, domain 1"/>
    <property type="match status" value="1"/>
</dbReference>
<reference evidence="9" key="1">
    <citation type="journal article" date="2004" name="Nature">
        <title>Genome duplication in the teleost fish Tetraodon nigroviridis reveals the early vertebrate proto-karyotype.</title>
        <authorList>
            <person name="Jaillon O."/>
            <person name="Aury J.-M."/>
            <person name="Brunet F."/>
            <person name="Petit J.-L."/>
            <person name="Stange-Thomann N."/>
            <person name="Mauceli E."/>
            <person name="Bouneau L."/>
            <person name="Fischer C."/>
            <person name="Ozouf-Costaz C."/>
            <person name="Bernot A."/>
            <person name="Nicaud S."/>
            <person name="Jaffe D."/>
            <person name="Fisher S."/>
            <person name="Lutfalla G."/>
            <person name="Dossat C."/>
            <person name="Segurens B."/>
            <person name="Dasilva C."/>
            <person name="Salanoubat M."/>
            <person name="Levy M."/>
            <person name="Boudet N."/>
            <person name="Castellano S."/>
            <person name="Anthouard V."/>
            <person name="Jubin C."/>
            <person name="Castelli V."/>
            <person name="Katinka M."/>
            <person name="Vacherie B."/>
            <person name="Biemont C."/>
            <person name="Skalli Z."/>
            <person name="Cattolico L."/>
            <person name="Poulain J."/>
            <person name="De Berardinis V."/>
            <person name="Cruaud C."/>
            <person name="Duprat S."/>
            <person name="Brottier P."/>
            <person name="Coutanceau J.-P."/>
            <person name="Gouzy J."/>
            <person name="Parra G."/>
            <person name="Lardier G."/>
            <person name="Chapple C."/>
            <person name="McKernan K.J."/>
            <person name="McEwan P."/>
            <person name="Bosak S."/>
            <person name="Kellis M."/>
            <person name="Volff J.-N."/>
            <person name="Guigo R."/>
            <person name="Zody M.C."/>
            <person name="Mesirov J."/>
            <person name="Lindblad-Toh K."/>
            <person name="Birren B."/>
            <person name="Nusbaum C."/>
            <person name="Kahn D."/>
            <person name="Robinson-Rechavi M."/>
            <person name="Laudet V."/>
            <person name="Schachter V."/>
            <person name="Quetier F."/>
            <person name="Saurin W."/>
            <person name="Scarpelli C."/>
            <person name="Wincker P."/>
            <person name="Lander E.S."/>
            <person name="Weissenbach J."/>
            <person name="Roest Crollius H."/>
        </authorList>
    </citation>
    <scope>NUCLEOTIDE SEQUENCE [LARGE SCALE GENOMIC DNA]</scope>
</reference>
<feature type="domain" description="Amine oxidase" evidence="8">
    <location>
        <begin position="60"/>
        <end position="498"/>
    </location>
</feature>
<feature type="binding site" evidence="5">
    <location>
        <position position="278"/>
    </location>
    <ligand>
        <name>FAD</name>
        <dbReference type="ChEBI" id="CHEBI:57692"/>
    </ligand>
</feature>